<dbReference type="PANTHER" id="PTHR42673">
    <property type="entry name" value="MALEYLACETOACETATE ISOMERASE"/>
    <property type="match status" value="1"/>
</dbReference>
<sequence length="200" mass="22646">MILIGMLDSPYVRRVAICMSVLGIEFKHLPLSVFADFDELFKINPVVKVPALITDDDELLIDSTLIITYLESISSHSFGSIPESGLDSLQDLRLTGLALAVCEKAVQLVYERRLRPEEKQHQPWIDRVTRQLHGGWQAMEEGIQKRHPVSLSVAGISIAVAWSFTRYMLPDILNGSQYPEADRFTQLAEQRPEFLENPII</sequence>
<dbReference type="Pfam" id="PF13417">
    <property type="entry name" value="GST_N_3"/>
    <property type="match status" value="1"/>
</dbReference>
<dbReference type="AlphaFoldDB" id="A0A1I5HQS6"/>
<dbReference type="SUPFAM" id="SSF52833">
    <property type="entry name" value="Thioredoxin-like"/>
    <property type="match status" value="1"/>
</dbReference>
<dbReference type="CDD" id="cd03205">
    <property type="entry name" value="GST_C_6"/>
    <property type="match status" value="1"/>
</dbReference>
<dbReference type="GO" id="GO:0006559">
    <property type="term" value="P:L-phenylalanine catabolic process"/>
    <property type="evidence" value="ECO:0007669"/>
    <property type="project" value="TreeGrafter"/>
</dbReference>
<protein>
    <submittedName>
        <fullName evidence="2">Glutathione S-transferase</fullName>
    </submittedName>
</protein>
<dbReference type="Gene3D" id="3.40.30.10">
    <property type="entry name" value="Glutaredoxin"/>
    <property type="match status" value="1"/>
</dbReference>
<dbReference type="PANTHER" id="PTHR42673:SF21">
    <property type="entry name" value="GLUTATHIONE S-TRANSFERASE YFCF"/>
    <property type="match status" value="1"/>
</dbReference>
<proteinExistence type="predicted"/>
<dbReference type="InterPro" id="IPR036249">
    <property type="entry name" value="Thioredoxin-like_sf"/>
</dbReference>
<evidence type="ECO:0000259" key="1">
    <source>
        <dbReference type="PROSITE" id="PS50404"/>
    </source>
</evidence>
<dbReference type="RefSeq" id="WP_090967083.1">
    <property type="nucleotide sequence ID" value="NZ_FOVG01000007.1"/>
</dbReference>
<dbReference type="Gene3D" id="1.20.1050.10">
    <property type="match status" value="1"/>
</dbReference>
<dbReference type="EMBL" id="FOVG01000007">
    <property type="protein sequence ID" value="SFO50489.1"/>
    <property type="molecule type" value="Genomic_DNA"/>
</dbReference>
<keyword evidence="3" id="KW-1185">Reference proteome</keyword>
<dbReference type="InterPro" id="IPR004045">
    <property type="entry name" value="Glutathione_S-Trfase_N"/>
</dbReference>
<gene>
    <name evidence="2" type="ORF">SAMN05428971_4254</name>
</gene>
<dbReference type="PROSITE" id="PS50404">
    <property type="entry name" value="GST_NTER"/>
    <property type="match status" value="1"/>
</dbReference>
<evidence type="ECO:0000313" key="2">
    <source>
        <dbReference type="EMBL" id="SFO50489.1"/>
    </source>
</evidence>
<dbReference type="GO" id="GO:0004364">
    <property type="term" value="F:glutathione transferase activity"/>
    <property type="evidence" value="ECO:0007669"/>
    <property type="project" value="TreeGrafter"/>
</dbReference>
<organism evidence="2 3">
    <name type="scientific">Candidatus Pantoea varia</name>
    <dbReference type="NCBI Taxonomy" id="1881036"/>
    <lineage>
        <taxon>Bacteria</taxon>
        <taxon>Pseudomonadati</taxon>
        <taxon>Pseudomonadota</taxon>
        <taxon>Gammaproteobacteria</taxon>
        <taxon>Enterobacterales</taxon>
        <taxon>Erwiniaceae</taxon>
        <taxon>Pantoea</taxon>
    </lineage>
</organism>
<feature type="domain" description="GST N-terminal" evidence="1">
    <location>
        <begin position="1"/>
        <end position="78"/>
    </location>
</feature>
<dbReference type="OrthoDB" id="8634103at2"/>
<dbReference type="CDD" id="cd00570">
    <property type="entry name" value="GST_N_family"/>
    <property type="match status" value="1"/>
</dbReference>
<reference evidence="3" key="1">
    <citation type="submission" date="2016-10" db="EMBL/GenBank/DDBJ databases">
        <authorList>
            <person name="Varghese N."/>
            <person name="Submissions S."/>
        </authorList>
    </citation>
    <scope>NUCLEOTIDE SEQUENCE [LARGE SCALE GENOMIC DNA]</scope>
    <source>
        <strain evidence="3">OV426</strain>
    </source>
</reference>
<dbReference type="GO" id="GO:0006749">
    <property type="term" value="P:glutathione metabolic process"/>
    <property type="evidence" value="ECO:0007669"/>
    <property type="project" value="TreeGrafter"/>
</dbReference>
<name>A0A1I5HQS6_9GAMM</name>
<accession>A0A1I5HQS6</accession>
<dbReference type="Proteomes" id="UP000198968">
    <property type="component" value="Unassembled WGS sequence"/>
</dbReference>
<dbReference type="GO" id="GO:0016034">
    <property type="term" value="F:maleylacetoacetate isomerase activity"/>
    <property type="evidence" value="ECO:0007669"/>
    <property type="project" value="TreeGrafter"/>
</dbReference>
<evidence type="ECO:0000313" key="3">
    <source>
        <dbReference type="Proteomes" id="UP000198968"/>
    </source>
</evidence>
<keyword evidence="2" id="KW-0808">Transferase</keyword>